<name>A0A6C0BW73_9ZZZZ</name>
<dbReference type="EMBL" id="MN739257">
    <property type="protein sequence ID" value="QHS95779.1"/>
    <property type="molecule type" value="Genomic_DNA"/>
</dbReference>
<protein>
    <submittedName>
        <fullName evidence="1">Uncharacterized protein</fullName>
    </submittedName>
</protein>
<organism evidence="1">
    <name type="scientific">viral metagenome</name>
    <dbReference type="NCBI Taxonomy" id="1070528"/>
    <lineage>
        <taxon>unclassified sequences</taxon>
        <taxon>metagenomes</taxon>
        <taxon>organismal metagenomes</taxon>
    </lineage>
</organism>
<proteinExistence type="predicted"/>
<evidence type="ECO:0000313" key="1">
    <source>
        <dbReference type="EMBL" id="QHS95779.1"/>
    </source>
</evidence>
<accession>A0A6C0BW73</accession>
<dbReference type="AlphaFoldDB" id="A0A6C0BW73"/>
<sequence length="87" mass="10271">MCEITRVMSVTCKVSRTLGIFDPTEETKKKAQELFDKLVEENVRVGYFRVIMINHTTKYILLNRFKELAIRYISFIQIQQCVAFSVF</sequence>
<reference evidence="1" key="1">
    <citation type="journal article" date="2020" name="Nature">
        <title>Giant virus diversity and host interactions through global metagenomics.</title>
        <authorList>
            <person name="Schulz F."/>
            <person name="Roux S."/>
            <person name="Paez-Espino D."/>
            <person name="Jungbluth S."/>
            <person name="Walsh D.A."/>
            <person name="Denef V.J."/>
            <person name="McMahon K.D."/>
            <person name="Konstantinidis K.T."/>
            <person name="Eloe-Fadrosh E.A."/>
            <person name="Kyrpides N.C."/>
            <person name="Woyke T."/>
        </authorList>
    </citation>
    <scope>NUCLEOTIDE SEQUENCE</scope>
    <source>
        <strain evidence="1">GVMAG-M-3300018868-6</strain>
    </source>
</reference>